<feature type="domain" description="LRRC8 pannexin-like TM region" evidence="9">
    <location>
        <begin position="1"/>
        <end position="124"/>
    </location>
</feature>
<evidence type="ECO:0000256" key="6">
    <source>
        <dbReference type="ARBA" id="ARBA00023157"/>
    </source>
</evidence>
<feature type="transmembrane region" description="Helical" evidence="8">
    <location>
        <begin position="27"/>
        <end position="47"/>
    </location>
</feature>
<evidence type="ECO:0000256" key="1">
    <source>
        <dbReference type="ARBA" id="ARBA00004236"/>
    </source>
</evidence>
<evidence type="ECO:0000313" key="10">
    <source>
        <dbReference type="EMBL" id="RXM94385.1"/>
    </source>
</evidence>
<proteinExistence type="predicted"/>
<evidence type="ECO:0000256" key="5">
    <source>
        <dbReference type="ARBA" id="ARBA00023136"/>
    </source>
</evidence>
<dbReference type="InterPro" id="IPR021040">
    <property type="entry name" value="LRRC8_Pannexin-like"/>
</dbReference>
<dbReference type="GO" id="GO:0005886">
    <property type="term" value="C:plasma membrane"/>
    <property type="evidence" value="ECO:0007669"/>
    <property type="project" value="UniProtKB-SubCell"/>
</dbReference>
<feature type="compositionally biased region" description="Low complexity" evidence="7">
    <location>
        <begin position="68"/>
        <end position="80"/>
    </location>
</feature>
<keyword evidence="5 8" id="KW-0472">Membrane</keyword>
<keyword evidence="2" id="KW-1003">Cell membrane</keyword>
<organism evidence="10 11">
    <name type="scientific">Acipenser ruthenus</name>
    <name type="common">Sterlet sturgeon</name>
    <dbReference type="NCBI Taxonomy" id="7906"/>
    <lineage>
        <taxon>Eukaryota</taxon>
        <taxon>Metazoa</taxon>
        <taxon>Chordata</taxon>
        <taxon>Craniata</taxon>
        <taxon>Vertebrata</taxon>
        <taxon>Euteleostomi</taxon>
        <taxon>Actinopterygii</taxon>
        <taxon>Chondrostei</taxon>
        <taxon>Acipenseriformes</taxon>
        <taxon>Acipenseridae</taxon>
        <taxon>Acipenser</taxon>
    </lineage>
</organism>
<evidence type="ECO:0000256" key="8">
    <source>
        <dbReference type="SAM" id="Phobius"/>
    </source>
</evidence>
<evidence type="ECO:0000313" key="11">
    <source>
        <dbReference type="Proteomes" id="UP000289886"/>
    </source>
</evidence>
<dbReference type="Proteomes" id="UP000289886">
    <property type="component" value="Unassembled WGS sequence"/>
</dbReference>
<keyword evidence="6" id="KW-1015">Disulfide bond</keyword>
<keyword evidence="11" id="KW-1185">Reference proteome</keyword>
<gene>
    <name evidence="10" type="ORF">EOD39_18046</name>
</gene>
<keyword evidence="4 8" id="KW-1133">Transmembrane helix</keyword>
<feature type="region of interest" description="Disordered" evidence="7">
    <location>
        <begin position="57"/>
        <end position="110"/>
    </location>
</feature>
<accession>A0A444V1S2</accession>
<evidence type="ECO:0000256" key="3">
    <source>
        <dbReference type="ARBA" id="ARBA00022692"/>
    </source>
</evidence>
<sequence>MFTLSELASLSETHTTHRILKPWWDVFMEYLVFAMLMVSIFSGTLLISNEQVVCLPMDQTDPANDSSTPNPTATPHTTPDTPTPTPTPDTNPPKNTADPLSPPVKERGRPTNLDYQQYVYISQEQITSAMTPIYILAHDP</sequence>
<evidence type="ECO:0000256" key="2">
    <source>
        <dbReference type="ARBA" id="ARBA00022475"/>
    </source>
</evidence>
<reference evidence="10 11" key="1">
    <citation type="submission" date="2019-01" db="EMBL/GenBank/DDBJ databases">
        <title>Draft Genome and Complete Hox-Cluster Characterization of the Sterlet Sturgeon (Acipenser ruthenus).</title>
        <authorList>
            <person name="Wei Q."/>
        </authorList>
    </citation>
    <scope>NUCLEOTIDE SEQUENCE [LARGE SCALE GENOMIC DNA]</scope>
    <source>
        <strain evidence="10">WHYD16114868_AA</strain>
        <tissue evidence="10">Blood</tissue>
    </source>
</reference>
<name>A0A444V1S2_ACIRT</name>
<keyword evidence="3 8" id="KW-0812">Transmembrane</keyword>
<dbReference type="EMBL" id="SCEB01003437">
    <property type="protein sequence ID" value="RXM94385.1"/>
    <property type="molecule type" value="Genomic_DNA"/>
</dbReference>
<comment type="subcellular location">
    <subcellularLocation>
        <location evidence="1">Cell membrane</location>
    </subcellularLocation>
</comment>
<evidence type="ECO:0000256" key="7">
    <source>
        <dbReference type="SAM" id="MobiDB-lite"/>
    </source>
</evidence>
<feature type="compositionally biased region" description="Pro residues" evidence="7">
    <location>
        <begin position="81"/>
        <end position="91"/>
    </location>
</feature>
<evidence type="ECO:0000256" key="4">
    <source>
        <dbReference type="ARBA" id="ARBA00022989"/>
    </source>
</evidence>
<dbReference type="AlphaFoldDB" id="A0A444V1S2"/>
<protein>
    <submittedName>
        <fullName evidence="10">Volume-regulated anion channel subunit LRRC8D</fullName>
    </submittedName>
</protein>
<dbReference type="Pfam" id="PF12534">
    <property type="entry name" value="Pannexin_like"/>
    <property type="match status" value="1"/>
</dbReference>
<evidence type="ECO:0000259" key="9">
    <source>
        <dbReference type="Pfam" id="PF12534"/>
    </source>
</evidence>
<comment type="caution">
    <text evidence="10">The sequence shown here is derived from an EMBL/GenBank/DDBJ whole genome shotgun (WGS) entry which is preliminary data.</text>
</comment>